<accession>A0ACC3SMP0</accession>
<gene>
    <name evidence="1" type="ORF">M8818_002207</name>
</gene>
<proteinExistence type="predicted"/>
<sequence length="138" mass="14986">MYGGYGSPSYGLASWPIGNFISNIPLRLPGYAKVGSQTAKLSDGGVSPVDLRTVFETFEGLHGQDKFIQIDIIAEVHVLVPSYRWVTGFNSKLEESGRSLESCINPCPWALTTCLRGEEGQSCLLPFAGGRRDGQESE</sequence>
<evidence type="ECO:0000313" key="1">
    <source>
        <dbReference type="EMBL" id="KAK8215196.1"/>
    </source>
</evidence>
<dbReference type="EMBL" id="JAMKPW020000009">
    <property type="protein sequence ID" value="KAK8215196.1"/>
    <property type="molecule type" value="Genomic_DNA"/>
</dbReference>
<evidence type="ECO:0000313" key="2">
    <source>
        <dbReference type="Proteomes" id="UP001320706"/>
    </source>
</evidence>
<name>A0ACC3SMP0_9PEZI</name>
<reference evidence="1" key="1">
    <citation type="submission" date="2024-02" db="EMBL/GenBank/DDBJ databases">
        <title>Metagenome Assembled Genome of Zalaria obscura JY119.</title>
        <authorList>
            <person name="Vighnesh L."/>
            <person name="Jagadeeshwari U."/>
            <person name="Venkata Ramana C."/>
            <person name="Sasikala C."/>
        </authorList>
    </citation>
    <scope>NUCLEOTIDE SEQUENCE</scope>
    <source>
        <strain evidence="1">JY119</strain>
    </source>
</reference>
<organism evidence="1 2">
    <name type="scientific">Zalaria obscura</name>
    <dbReference type="NCBI Taxonomy" id="2024903"/>
    <lineage>
        <taxon>Eukaryota</taxon>
        <taxon>Fungi</taxon>
        <taxon>Dikarya</taxon>
        <taxon>Ascomycota</taxon>
        <taxon>Pezizomycotina</taxon>
        <taxon>Dothideomycetes</taxon>
        <taxon>Dothideomycetidae</taxon>
        <taxon>Dothideales</taxon>
        <taxon>Zalariaceae</taxon>
        <taxon>Zalaria</taxon>
    </lineage>
</organism>
<keyword evidence="2" id="KW-1185">Reference proteome</keyword>
<protein>
    <submittedName>
        <fullName evidence="1">Uncharacterized protein</fullName>
    </submittedName>
</protein>
<comment type="caution">
    <text evidence="1">The sequence shown here is derived from an EMBL/GenBank/DDBJ whole genome shotgun (WGS) entry which is preliminary data.</text>
</comment>
<dbReference type="Proteomes" id="UP001320706">
    <property type="component" value="Unassembled WGS sequence"/>
</dbReference>